<feature type="domain" description="UmuC" evidence="3">
    <location>
        <begin position="1"/>
        <end position="202"/>
    </location>
</feature>
<evidence type="ECO:0000256" key="2">
    <source>
        <dbReference type="ARBA" id="ARBA00016178"/>
    </source>
</evidence>
<dbReference type="Gene3D" id="3.30.1490.100">
    <property type="entry name" value="DNA polymerase, Y-family, little finger domain"/>
    <property type="match status" value="1"/>
</dbReference>
<dbReference type="GO" id="GO:0003684">
    <property type="term" value="F:damaged DNA binding"/>
    <property type="evidence" value="ECO:0007669"/>
    <property type="project" value="InterPro"/>
</dbReference>
<dbReference type="OrthoDB" id="1747274at2759"/>
<dbReference type="PROSITE" id="PS50173">
    <property type="entry name" value="UMUC"/>
    <property type="match status" value="1"/>
</dbReference>
<sequence length="312" mass="35393">MSMLSTSNYIARRFGVRAAMPGFIGKKLCPQLEIVHGNYKKYKHESEVIEAIFAEYDEDFSMGSLDEAYLELTAYVTARTEPKRFVRRQYGGECICKLPLISEEERPFSSVEYCKKCGKERKVYEDEVEFGTSRAEVVREIRFRVEQATGLTCSAGIAPNFKLAKICSDMNKPNGQFELENNYTSIMEFLNPLPIRKVGGIGRVSEALLNACGIQTVGELLERRAALKFSFTPLSQEWFLRIALGLPGRPCASDPRRKSISVERTFTPTSDRAVLIEMMEHVCKMLVEDMPKVGITGRLCRFLLTAVFSFFF</sequence>
<dbReference type="InterPro" id="IPR036775">
    <property type="entry name" value="DNA_pol_Y-fam_lit_finger_sf"/>
</dbReference>
<proteinExistence type="inferred from homology"/>
<dbReference type="InterPro" id="IPR050116">
    <property type="entry name" value="DNA_polymerase-Y"/>
</dbReference>
<dbReference type="GO" id="GO:0042276">
    <property type="term" value="P:error-prone translesion synthesis"/>
    <property type="evidence" value="ECO:0007669"/>
    <property type="project" value="TreeGrafter"/>
</dbReference>
<dbReference type="PANTHER" id="PTHR11076:SF33">
    <property type="entry name" value="DNA POLYMERASE KAPPA"/>
    <property type="match status" value="1"/>
</dbReference>
<reference evidence="4 5" key="1">
    <citation type="submission" date="2014-03" db="EMBL/GenBank/DDBJ databases">
        <title>Draft genome of the hookworm Oesophagostomum dentatum.</title>
        <authorList>
            <person name="Mitreva M."/>
        </authorList>
    </citation>
    <scope>NUCLEOTIDE SEQUENCE [LARGE SCALE GENOMIC DNA]</scope>
    <source>
        <strain evidence="4 5">OD-Hann</strain>
    </source>
</reference>
<dbReference type="InterPro" id="IPR043502">
    <property type="entry name" value="DNA/RNA_pol_sf"/>
</dbReference>
<dbReference type="InterPro" id="IPR043128">
    <property type="entry name" value="Rev_trsase/Diguanyl_cyclase"/>
</dbReference>
<organism evidence="4 5">
    <name type="scientific">Oesophagostomum dentatum</name>
    <name type="common">Nodular worm</name>
    <dbReference type="NCBI Taxonomy" id="61180"/>
    <lineage>
        <taxon>Eukaryota</taxon>
        <taxon>Metazoa</taxon>
        <taxon>Ecdysozoa</taxon>
        <taxon>Nematoda</taxon>
        <taxon>Chromadorea</taxon>
        <taxon>Rhabditida</taxon>
        <taxon>Rhabditina</taxon>
        <taxon>Rhabditomorpha</taxon>
        <taxon>Strongyloidea</taxon>
        <taxon>Strongylidae</taxon>
        <taxon>Oesophagostomum</taxon>
    </lineage>
</organism>
<dbReference type="PANTHER" id="PTHR11076">
    <property type="entry name" value="DNA REPAIR POLYMERASE UMUC / TRANSFERASE FAMILY MEMBER"/>
    <property type="match status" value="1"/>
</dbReference>
<protein>
    <recommendedName>
        <fullName evidence="2">DNA polymerase kappa</fullName>
    </recommendedName>
</protein>
<dbReference type="InterPro" id="IPR001126">
    <property type="entry name" value="UmuC"/>
</dbReference>
<dbReference type="AlphaFoldDB" id="A0A0B1T6M7"/>
<dbReference type="InterPro" id="IPR024728">
    <property type="entry name" value="PolY_HhH_motif"/>
</dbReference>
<dbReference type="EMBL" id="KN551061">
    <property type="protein sequence ID" value="KHJ92899.1"/>
    <property type="molecule type" value="Genomic_DNA"/>
</dbReference>
<comment type="similarity">
    <text evidence="1">Belongs to the DNA polymerase type-Y family.</text>
</comment>
<evidence type="ECO:0000256" key="1">
    <source>
        <dbReference type="ARBA" id="ARBA00010945"/>
    </source>
</evidence>
<dbReference type="InterPro" id="IPR022880">
    <property type="entry name" value="DNApol_IV"/>
</dbReference>
<keyword evidence="5" id="KW-1185">Reference proteome</keyword>
<dbReference type="GO" id="GO:0006281">
    <property type="term" value="P:DNA repair"/>
    <property type="evidence" value="ECO:0007669"/>
    <property type="project" value="InterPro"/>
</dbReference>
<dbReference type="Gene3D" id="3.40.1170.60">
    <property type="match status" value="1"/>
</dbReference>
<dbReference type="GO" id="GO:0003887">
    <property type="term" value="F:DNA-directed DNA polymerase activity"/>
    <property type="evidence" value="ECO:0007669"/>
    <property type="project" value="InterPro"/>
</dbReference>
<dbReference type="SUPFAM" id="SSF56672">
    <property type="entry name" value="DNA/RNA polymerases"/>
    <property type="match status" value="1"/>
</dbReference>
<evidence type="ECO:0000313" key="5">
    <source>
        <dbReference type="Proteomes" id="UP000053660"/>
    </source>
</evidence>
<evidence type="ECO:0000313" key="4">
    <source>
        <dbReference type="EMBL" id="KHJ92899.1"/>
    </source>
</evidence>
<dbReference type="CDD" id="cd03586">
    <property type="entry name" value="PolY_Pol_IV_kappa"/>
    <property type="match status" value="1"/>
</dbReference>
<dbReference type="Proteomes" id="UP000053660">
    <property type="component" value="Unassembled WGS sequence"/>
</dbReference>
<dbReference type="Gene3D" id="3.30.70.270">
    <property type="match status" value="1"/>
</dbReference>
<dbReference type="SUPFAM" id="SSF100879">
    <property type="entry name" value="Lesion bypass DNA polymerase (Y-family), little finger domain"/>
    <property type="match status" value="1"/>
</dbReference>
<dbReference type="Pfam" id="PF00817">
    <property type="entry name" value="IMS"/>
    <property type="match status" value="1"/>
</dbReference>
<evidence type="ECO:0000259" key="3">
    <source>
        <dbReference type="PROSITE" id="PS50173"/>
    </source>
</evidence>
<accession>A0A0B1T6M7</accession>
<name>A0A0B1T6M7_OESDE</name>
<dbReference type="Gene3D" id="1.10.150.20">
    <property type="entry name" value="5' to 3' exonuclease, C-terminal subdomain"/>
    <property type="match status" value="1"/>
</dbReference>
<gene>
    <name evidence="4" type="ORF">OESDEN_07203</name>
</gene>
<dbReference type="Pfam" id="PF11798">
    <property type="entry name" value="IMS_HHH"/>
    <property type="match status" value="1"/>
</dbReference>
<dbReference type="GO" id="GO:0005634">
    <property type="term" value="C:nucleus"/>
    <property type="evidence" value="ECO:0007669"/>
    <property type="project" value="TreeGrafter"/>
</dbReference>